<gene>
    <name evidence="1" type="ORF">PML80_03435</name>
</gene>
<organism evidence="1 2">
    <name type="scientific">Aerococcus urinaeequi</name>
    <dbReference type="NCBI Taxonomy" id="51665"/>
    <lineage>
        <taxon>Bacteria</taxon>
        <taxon>Bacillati</taxon>
        <taxon>Bacillota</taxon>
        <taxon>Bacilli</taxon>
        <taxon>Lactobacillales</taxon>
        <taxon>Aerococcaceae</taxon>
        <taxon>Aerococcus</taxon>
    </lineage>
</organism>
<accession>A0AAF0BJL8</accession>
<reference evidence="1" key="1">
    <citation type="submission" date="2023-01" db="EMBL/GenBank/DDBJ databases">
        <title>Oxazolidinone resistance genes in florfenicol resistant enterococci from beef cattle and veal calves at slaughter.</title>
        <authorList>
            <person name="Biggel M."/>
        </authorList>
    </citation>
    <scope>NUCLEOTIDE SEQUENCE</scope>
    <source>
        <strain evidence="1">K79-1</strain>
    </source>
</reference>
<name>A0AAF0BJL8_9LACT</name>
<evidence type="ECO:0000313" key="2">
    <source>
        <dbReference type="Proteomes" id="UP001179483"/>
    </source>
</evidence>
<dbReference type="AlphaFoldDB" id="A0AAF0BJL8"/>
<dbReference type="EMBL" id="CP116590">
    <property type="protein sequence ID" value="WCG38387.1"/>
    <property type="molecule type" value="Genomic_DNA"/>
</dbReference>
<sequence length="104" mass="12438">MSFKMKWNNDFEKRLNQLSEDADKISGDNQVTFEDLFNQQFMWKYTEFDSILEFVNESGFDFTNMESIDESELDEFIEEHTSFSSWEDMKGKAAKLWITKQLGF</sequence>
<evidence type="ECO:0000313" key="1">
    <source>
        <dbReference type="EMBL" id="WCG38387.1"/>
    </source>
</evidence>
<protein>
    <submittedName>
        <fullName evidence="1">Uncharacterized protein</fullName>
    </submittedName>
</protein>
<dbReference type="Proteomes" id="UP001179483">
    <property type="component" value="Chromosome"/>
</dbReference>
<dbReference type="RefSeq" id="WP_271736412.1">
    <property type="nucleotide sequence ID" value="NZ_CP116590.1"/>
</dbReference>
<proteinExistence type="predicted"/>